<dbReference type="GO" id="GO:0016301">
    <property type="term" value="F:kinase activity"/>
    <property type="evidence" value="ECO:0007669"/>
    <property type="project" value="UniProtKB-KW"/>
</dbReference>
<gene>
    <name evidence="1" type="primary">tefu_2</name>
    <name evidence="1" type="ORF">CM83_104257</name>
</gene>
<keyword evidence="1" id="KW-0418">Kinase</keyword>
<accession>A0A0A9YV96</accession>
<protein>
    <submittedName>
        <fullName evidence="1">Serine/threonine-protein kinase ATM</fullName>
    </submittedName>
</protein>
<feature type="non-terminal residue" evidence="1">
    <location>
        <position position="1"/>
    </location>
</feature>
<keyword evidence="1" id="KW-0808">Transferase</keyword>
<organism evidence="1">
    <name type="scientific">Lygus hesperus</name>
    <name type="common">Western plant bug</name>
    <dbReference type="NCBI Taxonomy" id="30085"/>
    <lineage>
        <taxon>Eukaryota</taxon>
        <taxon>Metazoa</taxon>
        <taxon>Ecdysozoa</taxon>
        <taxon>Arthropoda</taxon>
        <taxon>Hexapoda</taxon>
        <taxon>Insecta</taxon>
        <taxon>Pterygota</taxon>
        <taxon>Neoptera</taxon>
        <taxon>Paraneoptera</taxon>
        <taxon>Hemiptera</taxon>
        <taxon>Heteroptera</taxon>
        <taxon>Panheteroptera</taxon>
        <taxon>Cimicomorpha</taxon>
        <taxon>Miridae</taxon>
        <taxon>Mirini</taxon>
        <taxon>Lygus</taxon>
    </lineage>
</organism>
<name>A0A0A9YV96_LYGHE</name>
<feature type="non-terminal residue" evidence="1">
    <location>
        <position position="109"/>
    </location>
</feature>
<reference evidence="1" key="2">
    <citation type="submission" date="2014-07" db="EMBL/GenBank/DDBJ databases">
        <authorList>
            <person name="Hull J."/>
        </authorList>
    </citation>
    <scope>NUCLEOTIDE SEQUENCE</scope>
</reference>
<dbReference type="AlphaFoldDB" id="A0A0A9YV96"/>
<dbReference type="EMBL" id="GBHO01006642">
    <property type="protein sequence ID" value="JAG36962.1"/>
    <property type="molecule type" value="Transcribed_RNA"/>
</dbReference>
<proteinExistence type="predicted"/>
<reference evidence="1" key="1">
    <citation type="journal article" date="2014" name="PLoS ONE">
        <title>Transcriptome-Based Identification of ABC Transporters in the Western Tarnished Plant Bug Lygus hesperus.</title>
        <authorList>
            <person name="Hull J.J."/>
            <person name="Chaney K."/>
            <person name="Geib S.M."/>
            <person name="Fabrick J.A."/>
            <person name="Brent C.S."/>
            <person name="Walsh D."/>
            <person name="Lavine L.C."/>
        </authorList>
    </citation>
    <scope>NUCLEOTIDE SEQUENCE</scope>
</reference>
<evidence type="ECO:0000313" key="1">
    <source>
        <dbReference type="EMBL" id="JAG36962.1"/>
    </source>
</evidence>
<sequence length="109" mass="12169">HDGGLRTPTKFVCIRAEVCRRSGLLMRVTKGKIGSIRCGVMCEKCTALQRAANDFRGVENKETIFSLATVDVREKHLKTIFWCQTVGKIPMNSQLMVIVSGGTHTMWRG</sequence>